<dbReference type="GO" id="GO:0071555">
    <property type="term" value="P:cell wall organization"/>
    <property type="evidence" value="ECO:0007669"/>
    <property type="project" value="UniProtKB-KW"/>
</dbReference>
<dbReference type="RefSeq" id="WP_093427984.1">
    <property type="nucleotide sequence ID" value="NZ_FOMJ01000003.1"/>
</dbReference>
<evidence type="ECO:0000259" key="11">
    <source>
        <dbReference type="Pfam" id="PF00912"/>
    </source>
</evidence>
<protein>
    <submittedName>
        <fullName evidence="12">Monofunctional biosynthetic peptidoglycan transglycosylase</fullName>
    </submittedName>
</protein>
<dbReference type="GO" id="GO:0009252">
    <property type="term" value="P:peptidoglycan biosynthetic process"/>
    <property type="evidence" value="ECO:0007669"/>
    <property type="project" value="UniProtKB-KW"/>
</dbReference>
<accession>A0A1I1QWY8</accession>
<evidence type="ECO:0000256" key="7">
    <source>
        <dbReference type="ARBA" id="ARBA00022984"/>
    </source>
</evidence>
<keyword evidence="2" id="KW-0997">Cell inner membrane</keyword>
<gene>
    <name evidence="12" type="ORF">SAMN05660831_01341</name>
</gene>
<keyword evidence="3" id="KW-0328">Glycosyltransferase</keyword>
<dbReference type="GO" id="GO:0009274">
    <property type="term" value="C:peptidoglycan-based cell wall"/>
    <property type="evidence" value="ECO:0007669"/>
    <property type="project" value="InterPro"/>
</dbReference>
<sequence length="248" mass="28037">MAEGPRRRLRGSGAGKRGWLPWLVGRAILRLPHLLLLLAALDIFYLSRIWPDFDALAAGPAPVSAYIQQHRVEHPEETLHWVPVGRRGQSATVRRVVVASEDARFRQHYGVDWQAVRNAARENWEAGRIVRGASTISQQTARNLFLHGGQNFLRKWHELVLALALEWHLDKGRILTLYLDIAEFGPGIYGVEAAARHYWGISASRLGYSRSLQLAATLPSPRRHNPATRTAAFEGRLSALRQRMRPFP</sequence>
<name>A0A1I1QWY8_9GAMM</name>
<dbReference type="InterPro" id="IPR023346">
    <property type="entry name" value="Lysozyme-like_dom_sf"/>
</dbReference>
<evidence type="ECO:0000256" key="9">
    <source>
        <dbReference type="ARBA" id="ARBA00023136"/>
    </source>
</evidence>
<evidence type="ECO:0000256" key="8">
    <source>
        <dbReference type="ARBA" id="ARBA00022989"/>
    </source>
</evidence>
<dbReference type="PANTHER" id="PTHR30400:SF0">
    <property type="entry name" value="BIOSYNTHETIC PEPTIDOGLYCAN TRANSGLYCOSYLASE"/>
    <property type="match status" value="1"/>
</dbReference>
<dbReference type="Proteomes" id="UP000198611">
    <property type="component" value="Unassembled WGS sequence"/>
</dbReference>
<dbReference type="PANTHER" id="PTHR30400">
    <property type="entry name" value="MONOFUNCTIONAL BIOSYNTHETIC PEPTIDOGLYCAN TRANSGLYCOSYLASE"/>
    <property type="match status" value="1"/>
</dbReference>
<dbReference type="InterPro" id="IPR036950">
    <property type="entry name" value="PBP_transglycosylase"/>
</dbReference>
<evidence type="ECO:0000313" key="12">
    <source>
        <dbReference type="EMBL" id="SFD26545.1"/>
    </source>
</evidence>
<dbReference type="STRING" id="1123397.SAMN05660831_01341"/>
<dbReference type="EMBL" id="FOMJ01000003">
    <property type="protein sequence ID" value="SFD26545.1"/>
    <property type="molecule type" value="Genomic_DNA"/>
</dbReference>
<dbReference type="AlphaFoldDB" id="A0A1I1QWY8"/>
<dbReference type="GO" id="GO:0008360">
    <property type="term" value="P:regulation of cell shape"/>
    <property type="evidence" value="ECO:0007669"/>
    <property type="project" value="UniProtKB-KW"/>
</dbReference>
<evidence type="ECO:0000256" key="2">
    <source>
        <dbReference type="ARBA" id="ARBA00022519"/>
    </source>
</evidence>
<keyword evidence="8" id="KW-1133">Transmembrane helix</keyword>
<evidence type="ECO:0000256" key="4">
    <source>
        <dbReference type="ARBA" id="ARBA00022679"/>
    </source>
</evidence>
<keyword evidence="5" id="KW-0812">Transmembrane</keyword>
<evidence type="ECO:0000256" key="10">
    <source>
        <dbReference type="ARBA" id="ARBA00023316"/>
    </source>
</evidence>
<keyword evidence="10" id="KW-0961">Cell wall biogenesis/degradation</keyword>
<keyword evidence="4" id="KW-0808">Transferase</keyword>
<reference evidence="12 13" key="1">
    <citation type="submission" date="2016-10" db="EMBL/GenBank/DDBJ databases">
        <authorList>
            <person name="de Groot N.N."/>
        </authorList>
    </citation>
    <scope>NUCLEOTIDE SEQUENCE [LARGE SCALE GENOMIC DNA]</scope>
    <source>
        <strain evidence="12 13">HL3</strain>
    </source>
</reference>
<evidence type="ECO:0000256" key="1">
    <source>
        <dbReference type="ARBA" id="ARBA00022475"/>
    </source>
</evidence>
<feature type="domain" description="Glycosyl transferase family 51" evidence="11">
    <location>
        <begin position="89"/>
        <end position="244"/>
    </location>
</feature>
<dbReference type="InterPro" id="IPR011812">
    <property type="entry name" value="Pep_trsgly"/>
</dbReference>
<dbReference type="OrthoDB" id="9766909at2"/>
<evidence type="ECO:0000313" key="13">
    <source>
        <dbReference type="Proteomes" id="UP000198611"/>
    </source>
</evidence>
<keyword evidence="7" id="KW-0573">Peptidoglycan synthesis</keyword>
<keyword evidence="13" id="KW-1185">Reference proteome</keyword>
<evidence type="ECO:0000256" key="6">
    <source>
        <dbReference type="ARBA" id="ARBA00022960"/>
    </source>
</evidence>
<keyword evidence="9" id="KW-0472">Membrane</keyword>
<dbReference type="Pfam" id="PF00912">
    <property type="entry name" value="Transgly"/>
    <property type="match status" value="1"/>
</dbReference>
<proteinExistence type="predicted"/>
<evidence type="ECO:0000256" key="5">
    <source>
        <dbReference type="ARBA" id="ARBA00022692"/>
    </source>
</evidence>
<dbReference type="SUPFAM" id="SSF53955">
    <property type="entry name" value="Lysozyme-like"/>
    <property type="match status" value="1"/>
</dbReference>
<keyword evidence="1" id="KW-1003">Cell membrane</keyword>
<dbReference type="GO" id="GO:0016020">
    <property type="term" value="C:membrane"/>
    <property type="evidence" value="ECO:0007669"/>
    <property type="project" value="InterPro"/>
</dbReference>
<dbReference type="InterPro" id="IPR001264">
    <property type="entry name" value="Glyco_trans_51"/>
</dbReference>
<keyword evidence="6" id="KW-0133">Cell shape</keyword>
<organism evidence="12 13">
    <name type="scientific">Thiohalospira halophila DSM 15071</name>
    <dbReference type="NCBI Taxonomy" id="1123397"/>
    <lineage>
        <taxon>Bacteria</taxon>
        <taxon>Pseudomonadati</taxon>
        <taxon>Pseudomonadota</taxon>
        <taxon>Gammaproteobacteria</taxon>
        <taxon>Thiohalospirales</taxon>
        <taxon>Thiohalospiraceae</taxon>
        <taxon>Thiohalospira</taxon>
    </lineage>
</organism>
<dbReference type="Gene3D" id="1.10.3810.10">
    <property type="entry name" value="Biosynthetic peptidoglycan transglycosylase-like"/>
    <property type="match status" value="1"/>
</dbReference>
<dbReference type="GO" id="GO:0016763">
    <property type="term" value="F:pentosyltransferase activity"/>
    <property type="evidence" value="ECO:0007669"/>
    <property type="project" value="InterPro"/>
</dbReference>
<evidence type="ECO:0000256" key="3">
    <source>
        <dbReference type="ARBA" id="ARBA00022676"/>
    </source>
</evidence>